<comment type="caution">
    <text evidence="3">The sequence shown here is derived from an EMBL/GenBank/DDBJ whole genome shotgun (WGS) entry which is preliminary data.</text>
</comment>
<proteinExistence type="predicted"/>
<feature type="compositionally biased region" description="Polar residues" evidence="2">
    <location>
        <begin position="31"/>
        <end position="44"/>
    </location>
</feature>
<dbReference type="AlphaFoldDB" id="A0AAV7FW80"/>
<reference evidence="3 4" key="1">
    <citation type="journal article" date="2021" name="Hortic Res">
        <title>Chromosome-scale assembly of the Dendrobium chrysotoxum genome enhances the understanding of orchid evolution.</title>
        <authorList>
            <person name="Zhang Y."/>
            <person name="Zhang G.Q."/>
            <person name="Zhang D."/>
            <person name="Liu X.D."/>
            <person name="Xu X.Y."/>
            <person name="Sun W.H."/>
            <person name="Yu X."/>
            <person name="Zhu X."/>
            <person name="Wang Z.W."/>
            <person name="Zhao X."/>
            <person name="Zhong W.Y."/>
            <person name="Chen H."/>
            <person name="Yin W.L."/>
            <person name="Huang T."/>
            <person name="Niu S.C."/>
            <person name="Liu Z.J."/>
        </authorList>
    </citation>
    <scope>NUCLEOTIDE SEQUENCE [LARGE SCALE GENOMIC DNA]</scope>
    <source>
        <strain evidence="3">Lindl</strain>
    </source>
</reference>
<dbReference type="EMBL" id="JAGFBR010000019">
    <property type="protein sequence ID" value="KAH0448086.1"/>
    <property type="molecule type" value="Genomic_DNA"/>
</dbReference>
<dbReference type="Proteomes" id="UP000775213">
    <property type="component" value="Unassembled WGS sequence"/>
</dbReference>
<evidence type="ECO:0000256" key="2">
    <source>
        <dbReference type="SAM" id="MobiDB-lite"/>
    </source>
</evidence>
<accession>A0AAV7FW80</accession>
<evidence type="ECO:0000313" key="4">
    <source>
        <dbReference type="Proteomes" id="UP000775213"/>
    </source>
</evidence>
<feature type="coiled-coil region" evidence="1">
    <location>
        <begin position="185"/>
        <end position="215"/>
    </location>
</feature>
<evidence type="ECO:0000256" key="1">
    <source>
        <dbReference type="SAM" id="Coils"/>
    </source>
</evidence>
<gene>
    <name evidence="3" type="ORF">IEQ34_021886</name>
</gene>
<evidence type="ECO:0000313" key="3">
    <source>
        <dbReference type="EMBL" id="KAH0448086.1"/>
    </source>
</evidence>
<protein>
    <submittedName>
        <fullName evidence="3">Uncharacterized protein</fullName>
    </submittedName>
</protein>
<name>A0AAV7FW80_DENCH</name>
<sequence length="263" mass="29735">MDEKLFKVGLSIQAGSSHVVQLKKSRKIRETSPSALRFSSNNPSRGKGENGFSLVKKRRVDGAVGLPSDGEACREVIRPLMIDIAALNSDREIRPLKIPIPEEVLRYACIGRQRAKEVMIRKMDVESQFDSALDDWNIEFVKLAECRAELVTISTTLSLQNQEADRSHTELIEARTETNQKSEVLKALTAEKSALEIANKELQDHLLEKEEAILDFDARIEAILQEAVEKFKKSSAYRREIQNRIQEAYNHPTVTRPLPNSPN</sequence>
<feature type="region of interest" description="Disordered" evidence="2">
    <location>
        <begin position="24"/>
        <end position="52"/>
    </location>
</feature>
<keyword evidence="1" id="KW-0175">Coiled coil</keyword>
<organism evidence="3 4">
    <name type="scientific">Dendrobium chrysotoxum</name>
    <name type="common">Orchid</name>
    <dbReference type="NCBI Taxonomy" id="161865"/>
    <lineage>
        <taxon>Eukaryota</taxon>
        <taxon>Viridiplantae</taxon>
        <taxon>Streptophyta</taxon>
        <taxon>Embryophyta</taxon>
        <taxon>Tracheophyta</taxon>
        <taxon>Spermatophyta</taxon>
        <taxon>Magnoliopsida</taxon>
        <taxon>Liliopsida</taxon>
        <taxon>Asparagales</taxon>
        <taxon>Orchidaceae</taxon>
        <taxon>Epidendroideae</taxon>
        <taxon>Malaxideae</taxon>
        <taxon>Dendrobiinae</taxon>
        <taxon>Dendrobium</taxon>
    </lineage>
</organism>
<keyword evidence="4" id="KW-1185">Reference proteome</keyword>